<feature type="compositionally biased region" description="Polar residues" evidence="1">
    <location>
        <begin position="9"/>
        <end position="21"/>
    </location>
</feature>
<name>A0A9N9HQW4_9GLOM</name>
<keyword evidence="3" id="KW-1185">Reference proteome</keyword>
<feature type="region of interest" description="Disordered" evidence="1">
    <location>
        <begin position="1"/>
        <end position="21"/>
    </location>
</feature>
<feature type="non-terminal residue" evidence="2">
    <location>
        <position position="63"/>
    </location>
</feature>
<sequence>MHSIIAVENQVSEGSSTDNPQDIVMTQQNVMDKRQEKYIEYKKKFKKVLELYIIEIGNENFVK</sequence>
<protein>
    <submittedName>
        <fullName evidence="2">3966_t:CDS:1</fullName>
    </submittedName>
</protein>
<dbReference type="EMBL" id="CAJVPS010019426">
    <property type="protein sequence ID" value="CAG8701107.1"/>
    <property type="molecule type" value="Genomic_DNA"/>
</dbReference>
<accession>A0A9N9HQW4</accession>
<reference evidence="2" key="1">
    <citation type="submission" date="2021-06" db="EMBL/GenBank/DDBJ databases">
        <authorList>
            <person name="Kallberg Y."/>
            <person name="Tangrot J."/>
            <person name="Rosling A."/>
        </authorList>
    </citation>
    <scope>NUCLEOTIDE SEQUENCE</scope>
    <source>
        <strain evidence="2">FL130A</strain>
    </source>
</reference>
<dbReference type="Proteomes" id="UP000789508">
    <property type="component" value="Unassembled WGS sequence"/>
</dbReference>
<gene>
    <name evidence="2" type="ORF">ALEPTO_LOCUS11580</name>
</gene>
<dbReference type="OrthoDB" id="2431843at2759"/>
<evidence type="ECO:0000256" key="1">
    <source>
        <dbReference type="SAM" id="MobiDB-lite"/>
    </source>
</evidence>
<dbReference type="AlphaFoldDB" id="A0A9N9HQW4"/>
<organism evidence="2 3">
    <name type="scientific">Ambispora leptoticha</name>
    <dbReference type="NCBI Taxonomy" id="144679"/>
    <lineage>
        <taxon>Eukaryota</taxon>
        <taxon>Fungi</taxon>
        <taxon>Fungi incertae sedis</taxon>
        <taxon>Mucoromycota</taxon>
        <taxon>Glomeromycotina</taxon>
        <taxon>Glomeromycetes</taxon>
        <taxon>Archaeosporales</taxon>
        <taxon>Ambisporaceae</taxon>
        <taxon>Ambispora</taxon>
    </lineage>
</organism>
<proteinExistence type="predicted"/>
<comment type="caution">
    <text evidence="2">The sequence shown here is derived from an EMBL/GenBank/DDBJ whole genome shotgun (WGS) entry which is preliminary data.</text>
</comment>
<evidence type="ECO:0000313" key="3">
    <source>
        <dbReference type="Proteomes" id="UP000789508"/>
    </source>
</evidence>
<evidence type="ECO:0000313" key="2">
    <source>
        <dbReference type="EMBL" id="CAG8701107.1"/>
    </source>
</evidence>